<name>A0A7J7D1D0_TRIWF</name>
<evidence type="ECO:0000313" key="4">
    <source>
        <dbReference type="Proteomes" id="UP000593562"/>
    </source>
</evidence>
<gene>
    <name evidence="3" type="ORF">HS088_TW11G00142</name>
</gene>
<evidence type="ECO:0000256" key="1">
    <source>
        <dbReference type="SAM" id="MobiDB-lite"/>
    </source>
</evidence>
<dbReference type="PANTHER" id="PTHR37613:SF4">
    <property type="entry name" value="DUF4378 DOMAIN-CONTAINING PROTEIN"/>
    <property type="match status" value="1"/>
</dbReference>
<keyword evidence="4" id="KW-1185">Reference proteome</keyword>
<organism evidence="3 4">
    <name type="scientific">Tripterygium wilfordii</name>
    <name type="common">Thunder God vine</name>
    <dbReference type="NCBI Taxonomy" id="458696"/>
    <lineage>
        <taxon>Eukaryota</taxon>
        <taxon>Viridiplantae</taxon>
        <taxon>Streptophyta</taxon>
        <taxon>Embryophyta</taxon>
        <taxon>Tracheophyta</taxon>
        <taxon>Spermatophyta</taxon>
        <taxon>Magnoliopsida</taxon>
        <taxon>eudicotyledons</taxon>
        <taxon>Gunneridae</taxon>
        <taxon>Pentapetalae</taxon>
        <taxon>rosids</taxon>
        <taxon>fabids</taxon>
        <taxon>Celastrales</taxon>
        <taxon>Celastraceae</taxon>
        <taxon>Tripterygium</taxon>
    </lineage>
</organism>
<comment type="caution">
    <text evidence="3">The sequence shown here is derived from an EMBL/GenBank/DDBJ whole genome shotgun (WGS) entry which is preliminary data.</text>
</comment>
<evidence type="ECO:0000313" key="3">
    <source>
        <dbReference type="EMBL" id="KAF5740078.1"/>
    </source>
</evidence>
<feature type="region of interest" description="Disordered" evidence="1">
    <location>
        <begin position="106"/>
        <end position="151"/>
    </location>
</feature>
<feature type="compositionally biased region" description="Polar residues" evidence="1">
    <location>
        <begin position="39"/>
        <end position="52"/>
    </location>
</feature>
<accession>A0A7J7D1D0</accession>
<dbReference type="AlphaFoldDB" id="A0A7J7D1D0"/>
<dbReference type="EMBL" id="JAAARO010000011">
    <property type="protein sequence ID" value="KAF5740078.1"/>
    <property type="molecule type" value="Genomic_DNA"/>
</dbReference>
<evidence type="ECO:0000259" key="2">
    <source>
        <dbReference type="Pfam" id="PF14309"/>
    </source>
</evidence>
<feature type="compositionally biased region" description="Polar residues" evidence="1">
    <location>
        <begin position="106"/>
        <end position="121"/>
    </location>
</feature>
<feature type="region of interest" description="Disordered" evidence="1">
    <location>
        <begin position="39"/>
        <end position="59"/>
    </location>
</feature>
<feature type="domain" description="DUF4378" evidence="2">
    <location>
        <begin position="214"/>
        <end position="352"/>
    </location>
</feature>
<sequence>MATSTSLKPVKLGEFLKEEQEPFVLEDYLTEKRLQRNNSARKSLKRSCSSDSNKIRRKSNSHCPKVLRGVYNKLTSINLRLVIRKPDNGEGKFGVPTTAQVAESDNFSTASSSTVFNSCSASDEEETPTSLREDHTLCTAETSQPKKPYSGKQDVIGKKLLWGCNSMQLSPVSVLAEGSFHGASPHHHKNLDQPFMIDKPAKKDFSTKKQDNSSKTKITEEAILSASIWKFFIHSEQQKPSCKGVQSSSSSQLLKSKKVLQPKRQLLFDCVREIIKTHVSKMQGRHKQYLGYEELGKLICDKIKLWEKLSADETNLLQLLDFEFQGSAQEWSNFEQQRRYIGLKIADAIFEETKNEIVVEIVDFLDKNTY</sequence>
<reference evidence="3 4" key="1">
    <citation type="journal article" date="2020" name="Nat. Commun.">
        <title>Genome of Tripterygium wilfordii and identification of cytochrome P450 involved in triptolide biosynthesis.</title>
        <authorList>
            <person name="Tu L."/>
            <person name="Su P."/>
            <person name="Zhang Z."/>
            <person name="Gao L."/>
            <person name="Wang J."/>
            <person name="Hu T."/>
            <person name="Zhou J."/>
            <person name="Zhang Y."/>
            <person name="Zhao Y."/>
            <person name="Liu Y."/>
            <person name="Song Y."/>
            <person name="Tong Y."/>
            <person name="Lu Y."/>
            <person name="Yang J."/>
            <person name="Xu C."/>
            <person name="Jia M."/>
            <person name="Peters R.J."/>
            <person name="Huang L."/>
            <person name="Gao W."/>
        </authorList>
    </citation>
    <scope>NUCLEOTIDE SEQUENCE [LARGE SCALE GENOMIC DNA]</scope>
    <source>
        <strain evidence="4">cv. XIE 37</strain>
        <tissue evidence="3">Leaf</tissue>
    </source>
</reference>
<dbReference type="InterPro" id="IPR025486">
    <property type="entry name" value="DUF4378"/>
</dbReference>
<proteinExistence type="predicted"/>
<dbReference type="InParanoid" id="A0A7J7D1D0"/>
<dbReference type="Proteomes" id="UP000593562">
    <property type="component" value="Unassembled WGS sequence"/>
</dbReference>
<protein>
    <recommendedName>
        <fullName evidence="2">DUF4378 domain-containing protein</fullName>
    </recommendedName>
</protein>
<dbReference type="Pfam" id="PF14309">
    <property type="entry name" value="DUF4378"/>
    <property type="match status" value="1"/>
</dbReference>
<dbReference type="PANTHER" id="PTHR37613">
    <property type="entry name" value="DUF4378 DOMAIN PROTEIN"/>
    <property type="match status" value="1"/>
</dbReference>